<feature type="region of interest" description="Disordered" evidence="9">
    <location>
        <begin position="511"/>
        <end position="647"/>
    </location>
</feature>
<keyword evidence="8" id="KW-0407">Ion channel</keyword>
<feature type="compositionally biased region" description="Polar residues" evidence="9">
    <location>
        <begin position="557"/>
        <end position="571"/>
    </location>
</feature>
<keyword evidence="4 10" id="KW-0812">Transmembrane</keyword>
<sequence length="715" mass="79460">MVGRSEGSNGSASLHAPLLGEYVVDGEREGARANGEVVVPVDDDDRQGYERSASGLGGGQGEEMEVNYDTPELATQSRTTFEQIHDHVRQRSSDQPRTGLHSEMSMSRSKHRRHAVRNPIHKKSFVARAAYSFKTDTLNFLYNVLIGLYMWPKWSWDSMKSNKSLTVLSIKQGFCAGLASILCVVHFPKPYTQLSSIALWAVITTDLLYEANIGLSISKGFNRVLGTLAAGLLGFSLNQVGPEFGPAYPYFVVFCVTMGGIVFRYLKGIPPLKDQWGYAFTVATMAFHIFIISAYLDPERWTLPMLRFSMILLGFAVASLVNIAIQPIYAGDALHKLVAKNFDTAATVFERCVEEYNKETKLDHVPDILSGRSVDDRIHQSYHEIVMSDSDIDKLLSAVHWEPSHGKFFKNYPWEMYDDITDYLRYTLYDVIALDLCLRANIQAPKCLRDIFAPEMATIASECATVLRTLGNSIKNMKKFPSENIMKRAEEAAVALQFKIYLNTNVLLGNSSAEGSNPPSSPFANKDQGSGNWAESNDIPDDYFRNRNTDEDKLSREPSQPINIDSSGGDQESSEHTESSSLVGSPGLSSGGSPQGGILRGRSGQVKRLVPPLETLTEGVPSIHVNIPKPSLEQPGQEQGERTTPRKRSLAWQQTFMHRKSSLGPHWDGTLERISALSLVKFASLLIEVVTKMRYVVDCVDELGEQARFEKCDQS</sequence>
<evidence type="ECO:0000313" key="12">
    <source>
        <dbReference type="Proteomes" id="UP000822688"/>
    </source>
</evidence>
<evidence type="ECO:0000256" key="8">
    <source>
        <dbReference type="ARBA" id="ARBA00023303"/>
    </source>
</evidence>
<feature type="transmembrane region" description="Helical" evidence="10">
    <location>
        <begin position="308"/>
        <end position="330"/>
    </location>
</feature>
<feature type="region of interest" description="Disordered" evidence="9">
    <location>
        <begin position="89"/>
        <end position="113"/>
    </location>
</feature>
<feature type="compositionally biased region" description="Basic and acidic residues" evidence="9">
    <location>
        <begin position="542"/>
        <end position="556"/>
    </location>
</feature>
<dbReference type="GO" id="GO:0034220">
    <property type="term" value="P:monoatomic ion transmembrane transport"/>
    <property type="evidence" value="ECO:0007669"/>
    <property type="project" value="UniProtKB-KW"/>
</dbReference>
<evidence type="ECO:0000256" key="4">
    <source>
        <dbReference type="ARBA" id="ARBA00022692"/>
    </source>
</evidence>
<evidence type="ECO:0000256" key="9">
    <source>
        <dbReference type="SAM" id="MobiDB-lite"/>
    </source>
</evidence>
<feature type="region of interest" description="Disordered" evidence="9">
    <location>
        <begin position="31"/>
        <end position="63"/>
    </location>
</feature>
<keyword evidence="3" id="KW-0813">Transport</keyword>
<comment type="similarity">
    <text evidence="2">Belongs to the aromatic acid exporter (TC 2.A.85) family.</text>
</comment>
<feature type="transmembrane region" description="Helical" evidence="10">
    <location>
        <begin position="247"/>
        <end position="266"/>
    </location>
</feature>
<accession>A0A8T0IQZ1</accession>
<evidence type="ECO:0000256" key="2">
    <source>
        <dbReference type="ARBA" id="ARBA00007079"/>
    </source>
</evidence>
<feature type="transmembrane region" description="Helical" evidence="10">
    <location>
        <begin position="193"/>
        <end position="209"/>
    </location>
</feature>
<feature type="transmembrane region" description="Helical" evidence="10">
    <location>
        <begin position="221"/>
        <end position="241"/>
    </location>
</feature>
<proteinExistence type="inferred from homology"/>
<name>A0A8T0IQZ1_CERPU</name>
<organism evidence="11 12">
    <name type="scientific">Ceratodon purpureus</name>
    <name type="common">Fire moss</name>
    <name type="synonym">Dicranum purpureum</name>
    <dbReference type="NCBI Taxonomy" id="3225"/>
    <lineage>
        <taxon>Eukaryota</taxon>
        <taxon>Viridiplantae</taxon>
        <taxon>Streptophyta</taxon>
        <taxon>Embryophyta</taxon>
        <taxon>Bryophyta</taxon>
        <taxon>Bryophytina</taxon>
        <taxon>Bryopsida</taxon>
        <taxon>Dicranidae</taxon>
        <taxon>Pseudoditrichales</taxon>
        <taxon>Ditrichaceae</taxon>
        <taxon>Ceratodon</taxon>
    </lineage>
</organism>
<dbReference type="PANTHER" id="PTHR31086">
    <property type="entry name" value="ALUMINUM-ACTIVATED MALATE TRANSPORTER 10"/>
    <property type="match status" value="1"/>
</dbReference>
<evidence type="ECO:0000256" key="10">
    <source>
        <dbReference type="SAM" id="Phobius"/>
    </source>
</evidence>
<feature type="compositionally biased region" description="Low complexity" evidence="9">
    <location>
        <begin position="579"/>
        <end position="588"/>
    </location>
</feature>
<dbReference type="Proteomes" id="UP000822688">
    <property type="component" value="Chromosome 2"/>
</dbReference>
<dbReference type="Pfam" id="PF11744">
    <property type="entry name" value="ALMT"/>
    <property type="match status" value="1"/>
</dbReference>
<dbReference type="AlphaFoldDB" id="A0A8T0IQZ1"/>
<dbReference type="InterPro" id="IPR020966">
    <property type="entry name" value="ALMT"/>
</dbReference>
<feature type="transmembrane region" description="Helical" evidence="10">
    <location>
        <begin position="278"/>
        <end position="296"/>
    </location>
</feature>
<keyword evidence="12" id="KW-1185">Reference proteome</keyword>
<keyword evidence="5 10" id="KW-1133">Transmembrane helix</keyword>
<feature type="transmembrane region" description="Helical" evidence="10">
    <location>
        <begin position="165"/>
        <end position="187"/>
    </location>
</feature>
<keyword evidence="7 10" id="KW-0472">Membrane</keyword>
<comment type="subcellular location">
    <subcellularLocation>
        <location evidence="1">Membrane</location>
        <topology evidence="1">Multi-pass membrane protein</topology>
    </subcellularLocation>
</comment>
<protein>
    <submittedName>
        <fullName evidence="11">Uncharacterized protein</fullName>
    </submittedName>
</protein>
<evidence type="ECO:0000313" key="11">
    <source>
        <dbReference type="EMBL" id="KAG0585465.1"/>
    </source>
</evidence>
<evidence type="ECO:0000256" key="7">
    <source>
        <dbReference type="ARBA" id="ARBA00023136"/>
    </source>
</evidence>
<comment type="caution">
    <text evidence="11">The sequence shown here is derived from an EMBL/GenBank/DDBJ whole genome shotgun (WGS) entry which is preliminary data.</text>
</comment>
<reference evidence="11" key="1">
    <citation type="submission" date="2020-06" db="EMBL/GenBank/DDBJ databases">
        <title>WGS assembly of Ceratodon purpureus strain R40.</title>
        <authorList>
            <person name="Carey S.B."/>
            <person name="Jenkins J."/>
            <person name="Shu S."/>
            <person name="Lovell J.T."/>
            <person name="Sreedasyam A."/>
            <person name="Maumus F."/>
            <person name="Tiley G.P."/>
            <person name="Fernandez-Pozo N."/>
            <person name="Barry K."/>
            <person name="Chen C."/>
            <person name="Wang M."/>
            <person name="Lipzen A."/>
            <person name="Daum C."/>
            <person name="Saski C.A."/>
            <person name="Payton A.C."/>
            <person name="Mcbreen J.C."/>
            <person name="Conrad R.E."/>
            <person name="Kollar L.M."/>
            <person name="Olsson S."/>
            <person name="Huttunen S."/>
            <person name="Landis J.B."/>
            <person name="Wickett N.J."/>
            <person name="Johnson M.G."/>
            <person name="Rensing S.A."/>
            <person name="Grimwood J."/>
            <person name="Schmutz J."/>
            <person name="Mcdaniel S.F."/>
        </authorList>
    </citation>
    <scope>NUCLEOTIDE SEQUENCE</scope>
    <source>
        <strain evidence="11">R40</strain>
    </source>
</reference>
<feature type="compositionally biased region" description="Gly residues" evidence="9">
    <location>
        <begin position="589"/>
        <end position="599"/>
    </location>
</feature>
<evidence type="ECO:0000256" key="5">
    <source>
        <dbReference type="ARBA" id="ARBA00022989"/>
    </source>
</evidence>
<evidence type="ECO:0000256" key="6">
    <source>
        <dbReference type="ARBA" id="ARBA00023065"/>
    </source>
</evidence>
<keyword evidence="6" id="KW-0406">Ion transport</keyword>
<evidence type="ECO:0000256" key="3">
    <source>
        <dbReference type="ARBA" id="ARBA00022448"/>
    </source>
</evidence>
<gene>
    <name evidence="11" type="ORF">KC19_2G013700</name>
</gene>
<dbReference type="GO" id="GO:0015743">
    <property type="term" value="P:malate transport"/>
    <property type="evidence" value="ECO:0007669"/>
    <property type="project" value="InterPro"/>
</dbReference>
<evidence type="ECO:0000256" key="1">
    <source>
        <dbReference type="ARBA" id="ARBA00004141"/>
    </source>
</evidence>
<dbReference type="GO" id="GO:0016020">
    <property type="term" value="C:membrane"/>
    <property type="evidence" value="ECO:0007669"/>
    <property type="project" value="UniProtKB-SubCell"/>
</dbReference>
<dbReference type="EMBL" id="CM026422">
    <property type="protein sequence ID" value="KAG0585465.1"/>
    <property type="molecule type" value="Genomic_DNA"/>
</dbReference>